<proteinExistence type="predicted"/>
<comment type="caution">
    <text evidence="1">The sequence shown here is derived from an EMBL/GenBank/DDBJ whole genome shotgun (WGS) entry which is preliminary data.</text>
</comment>
<name>A0AAV2B8D8_9ARAC</name>
<gene>
    <name evidence="1" type="ORF">LARSCL_LOCUS17503</name>
</gene>
<accession>A0AAV2B8D8</accession>
<dbReference type="AlphaFoldDB" id="A0AAV2B8D8"/>
<sequence>MLRLWKYIFYLVGSSSTKTCYWHVAQIHRFAEIQ</sequence>
<dbReference type="Proteomes" id="UP001497382">
    <property type="component" value="Unassembled WGS sequence"/>
</dbReference>
<evidence type="ECO:0000313" key="2">
    <source>
        <dbReference type="Proteomes" id="UP001497382"/>
    </source>
</evidence>
<dbReference type="EMBL" id="CAXIEN010000300">
    <property type="protein sequence ID" value="CAL1292142.1"/>
    <property type="molecule type" value="Genomic_DNA"/>
</dbReference>
<protein>
    <submittedName>
        <fullName evidence="1">Uncharacterized protein</fullName>
    </submittedName>
</protein>
<reference evidence="1 2" key="1">
    <citation type="submission" date="2024-04" db="EMBL/GenBank/DDBJ databases">
        <authorList>
            <person name="Rising A."/>
            <person name="Reimegard J."/>
            <person name="Sonavane S."/>
            <person name="Akerstrom W."/>
            <person name="Nylinder S."/>
            <person name="Hedman E."/>
            <person name="Kallberg Y."/>
        </authorList>
    </citation>
    <scope>NUCLEOTIDE SEQUENCE [LARGE SCALE GENOMIC DNA]</scope>
</reference>
<organism evidence="1 2">
    <name type="scientific">Larinioides sclopetarius</name>
    <dbReference type="NCBI Taxonomy" id="280406"/>
    <lineage>
        <taxon>Eukaryota</taxon>
        <taxon>Metazoa</taxon>
        <taxon>Ecdysozoa</taxon>
        <taxon>Arthropoda</taxon>
        <taxon>Chelicerata</taxon>
        <taxon>Arachnida</taxon>
        <taxon>Araneae</taxon>
        <taxon>Araneomorphae</taxon>
        <taxon>Entelegynae</taxon>
        <taxon>Araneoidea</taxon>
        <taxon>Araneidae</taxon>
        <taxon>Larinioides</taxon>
    </lineage>
</organism>
<keyword evidence="2" id="KW-1185">Reference proteome</keyword>
<evidence type="ECO:0000313" key="1">
    <source>
        <dbReference type="EMBL" id="CAL1292142.1"/>
    </source>
</evidence>